<feature type="chain" id="PRO_5030733173" evidence="2">
    <location>
        <begin position="19"/>
        <end position="315"/>
    </location>
</feature>
<organism evidence="3">
    <name type="scientific">Leptocylindrus danicus</name>
    <dbReference type="NCBI Taxonomy" id="163516"/>
    <lineage>
        <taxon>Eukaryota</taxon>
        <taxon>Sar</taxon>
        <taxon>Stramenopiles</taxon>
        <taxon>Ochrophyta</taxon>
        <taxon>Bacillariophyta</taxon>
        <taxon>Coscinodiscophyceae</taxon>
        <taxon>Chaetocerotophycidae</taxon>
        <taxon>Leptocylindrales</taxon>
        <taxon>Leptocylindraceae</taxon>
        <taxon>Leptocylindrus</taxon>
    </lineage>
</organism>
<accession>A0A7S2LR02</accession>
<reference evidence="3" key="1">
    <citation type="submission" date="2021-01" db="EMBL/GenBank/DDBJ databases">
        <authorList>
            <person name="Corre E."/>
            <person name="Pelletier E."/>
            <person name="Niang G."/>
            <person name="Scheremetjew M."/>
            <person name="Finn R."/>
            <person name="Kale V."/>
            <person name="Holt S."/>
            <person name="Cochrane G."/>
            <person name="Meng A."/>
            <person name="Brown T."/>
            <person name="Cohen L."/>
        </authorList>
    </citation>
    <scope>NUCLEOTIDE SEQUENCE</scope>
    <source>
        <strain evidence="3">B650</strain>
    </source>
</reference>
<sequence>MKLNLGVVFSFTFRIALAQQQCFDVPGWKDTDGDGCKWYATAVGVDDYYDDKAERCDLYGSCCETEGHTAETACCACGGGILTEAHPSVSPAFTPQPTSTLQNGCVDMPGWSNEGYDCVWFAGDVGDDALEYDDASTRCGEYGAWANPVNVAANDACCVCGGGDRTATPSVTPKPCFDVPDWMDSLDRACAWYEIHDNDPRCDNFGSLHVNKGFVANDACCVCGGGSADAPSASPSNSPNASPSASPSSHPTVKPSNKPSASPITPVNEGTPTQPPIGLIGKAVTDDSGASSIGSFVNTQALAIVLMAGPIYMFI</sequence>
<evidence type="ECO:0000313" key="3">
    <source>
        <dbReference type="EMBL" id="CAD9613685.1"/>
    </source>
</evidence>
<feature type="compositionally biased region" description="Polar residues" evidence="1">
    <location>
        <begin position="250"/>
        <end position="272"/>
    </location>
</feature>
<evidence type="ECO:0000256" key="1">
    <source>
        <dbReference type="SAM" id="MobiDB-lite"/>
    </source>
</evidence>
<gene>
    <name evidence="3" type="ORF">LDAN0321_LOCUS20860</name>
</gene>
<protein>
    <submittedName>
        <fullName evidence="3">Uncharacterized protein</fullName>
    </submittedName>
</protein>
<dbReference type="EMBL" id="HBGY01033308">
    <property type="protein sequence ID" value="CAD9613685.1"/>
    <property type="molecule type" value="Transcribed_RNA"/>
</dbReference>
<feature type="compositionally biased region" description="Low complexity" evidence="1">
    <location>
        <begin position="232"/>
        <end position="249"/>
    </location>
</feature>
<keyword evidence="2" id="KW-0732">Signal</keyword>
<evidence type="ECO:0000256" key="2">
    <source>
        <dbReference type="SAM" id="SignalP"/>
    </source>
</evidence>
<name>A0A7S2LR02_9STRA</name>
<dbReference type="AlphaFoldDB" id="A0A7S2LR02"/>
<proteinExistence type="predicted"/>
<feature type="region of interest" description="Disordered" evidence="1">
    <location>
        <begin position="232"/>
        <end position="283"/>
    </location>
</feature>
<feature type="signal peptide" evidence="2">
    <location>
        <begin position="1"/>
        <end position="18"/>
    </location>
</feature>